<feature type="chain" id="PRO_5001516432" evidence="1">
    <location>
        <begin position="17"/>
        <end position="165"/>
    </location>
</feature>
<keyword evidence="1" id="KW-0732">Signal</keyword>
<protein>
    <submittedName>
        <fullName evidence="2">Putative secreted protein</fullName>
    </submittedName>
</protein>
<feature type="signal peptide" evidence="1">
    <location>
        <begin position="1"/>
        <end position="16"/>
    </location>
</feature>
<dbReference type="PROSITE" id="PS51257">
    <property type="entry name" value="PROKAR_LIPOPROTEIN"/>
    <property type="match status" value="1"/>
</dbReference>
<dbReference type="AlphaFoldDB" id="A0A023G533"/>
<evidence type="ECO:0000256" key="1">
    <source>
        <dbReference type="SAM" id="SignalP"/>
    </source>
</evidence>
<accession>A0A023G533</accession>
<dbReference type="EMBL" id="GBBM01007438">
    <property type="protein sequence ID" value="JAC27980.1"/>
    <property type="molecule type" value="mRNA"/>
</dbReference>
<evidence type="ECO:0000313" key="2">
    <source>
        <dbReference type="EMBL" id="JAC27980.1"/>
    </source>
</evidence>
<sequence>MKWYYMLLLLLHSSSGCPRKQRKNKCGGTNRPGSTGYCFGNEMKASLILFLFTIGFLQHALGSPREQRKIPAAERATRMRATAGAVKNVTAKWISHFHCGDTAHGLNMPVLAPTPWMPWWTSGNSKRRYPRRPSWPGHPARQLKFLKYVRPRFVSQNSRRRRCPA</sequence>
<name>A0A023G533_AMBTT</name>
<organism evidence="2">
    <name type="scientific">Amblyomma triste</name>
    <name type="common">Neotropical tick</name>
    <dbReference type="NCBI Taxonomy" id="251400"/>
    <lineage>
        <taxon>Eukaryota</taxon>
        <taxon>Metazoa</taxon>
        <taxon>Ecdysozoa</taxon>
        <taxon>Arthropoda</taxon>
        <taxon>Chelicerata</taxon>
        <taxon>Arachnida</taxon>
        <taxon>Acari</taxon>
        <taxon>Parasitiformes</taxon>
        <taxon>Ixodida</taxon>
        <taxon>Ixodoidea</taxon>
        <taxon>Ixodidae</taxon>
        <taxon>Amblyomminae</taxon>
        <taxon>Amblyomma</taxon>
    </lineage>
</organism>
<reference evidence="2" key="1">
    <citation type="submission" date="2014-03" db="EMBL/GenBank/DDBJ databases">
        <title>The sialotranscriptome of Amblyomma triste, Amblyomma parvum and Amblyomma cajennense ticks, uncovered by 454-based RNA-seq.</title>
        <authorList>
            <person name="Garcia G.R."/>
            <person name="Gardinassi L.G."/>
            <person name="Ribeiro J.M."/>
            <person name="Anatriello E."/>
            <person name="Ferreira B.R."/>
            <person name="Moreira H.N."/>
            <person name="Mafra C."/>
            <person name="Olegario M.M."/>
            <person name="Szabo P.J."/>
            <person name="Miranda-Santos I.K."/>
            <person name="Maruyama S.R."/>
        </authorList>
    </citation>
    <scope>NUCLEOTIDE SEQUENCE</scope>
    <source>
        <strain evidence="2">Mato Grasso do Sul</strain>
        <tissue evidence="2">Salivary glands</tissue>
    </source>
</reference>
<proteinExistence type="evidence at transcript level"/>